<dbReference type="Pfam" id="PF00013">
    <property type="entry name" value="KH_1"/>
    <property type="match status" value="1"/>
</dbReference>
<evidence type="ECO:0000256" key="2">
    <source>
        <dbReference type="ARBA" id="ARBA00022737"/>
    </source>
</evidence>
<dbReference type="OrthoDB" id="410307at2759"/>
<feature type="region of interest" description="Disordered" evidence="7">
    <location>
        <begin position="1"/>
        <end position="28"/>
    </location>
</feature>
<dbReference type="STRING" id="105231.A0A1Y1HMZ7"/>
<keyword evidence="10" id="KW-1185">Reference proteome</keyword>
<evidence type="ECO:0000256" key="7">
    <source>
        <dbReference type="SAM" id="MobiDB-lite"/>
    </source>
</evidence>
<name>A0A1Y1HMZ7_KLENI</name>
<evidence type="ECO:0000313" key="9">
    <source>
        <dbReference type="EMBL" id="GAQ78559.1"/>
    </source>
</evidence>
<keyword evidence="5" id="KW-0694">RNA-binding</keyword>
<evidence type="ECO:0000256" key="5">
    <source>
        <dbReference type="PROSITE-ProRule" id="PRU00117"/>
    </source>
</evidence>
<evidence type="ECO:0000313" key="10">
    <source>
        <dbReference type="Proteomes" id="UP000054558"/>
    </source>
</evidence>
<organism evidence="9 10">
    <name type="scientific">Klebsormidium nitens</name>
    <name type="common">Green alga</name>
    <name type="synonym">Ulothrix nitens</name>
    <dbReference type="NCBI Taxonomy" id="105231"/>
    <lineage>
        <taxon>Eukaryota</taxon>
        <taxon>Viridiplantae</taxon>
        <taxon>Streptophyta</taxon>
        <taxon>Klebsormidiophyceae</taxon>
        <taxon>Klebsormidiales</taxon>
        <taxon>Klebsormidiaceae</taxon>
        <taxon>Klebsormidium</taxon>
    </lineage>
</organism>
<evidence type="ECO:0000256" key="3">
    <source>
        <dbReference type="ARBA" id="ARBA00022771"/>
    </source>
</evidence>
<keyword evidence="4 6" id="KW-0862">Zinc</keyword>
<evidence type="ECO:0000256" key="1">
    <source>
        <dbReference type="ARBA" id="ARBA00022723"/>
    </source>
</evidence>
<keyword evidence="2" id="KW-0677">Repeat</keyword>
<dbReference type="PROSITE" id="PS50103">
    <property type="entry name" value="ZF_C3H1"/>
    <property type="match status" value="3"/>
</dbReference>
<dbReference type="PANTHER" id="PTHR12547:SF18">
    <property type="entry name" value="PROTEIN TIS11"/>
    <property type="match status" value="1"/>
</dbReference>
<dbReference type="GO" id="GO:0010468">
    <property type="term" value="P:regulation of gene expression"/>
    <property type="evidence" value="ECO:0007669"/>
    <property type="project" value="UniProtKB-ARBA"/>
</dbReference>
<evidence type="ECO:0000256" key="6">
    <source>
        <dbReference type="PROSITE-ProRule" id="PRU00723"/>
    </source>
</evidence>
<dbReference type="GO" id="GO:0008270">
    <property type="term" value="F:zinc ion binding"/>
    <property type="evidence" value="ECO:0007669"/>
    <property type="project" value="UniProtKB-KW"/>
</dbReference>
<accession>A0A1Y1HMZ7</accession>
<dbReference type="Gene3D" id="3.30.310.210">
    <property type="match status" value="1"/>
</dbReference>
<feature type="domain" description="C3H1-type" evidence="8">
    <location>
        <begin position="62"/>
        <end position="90"/>
    </location>
</feature>
<evidence type="ECO:0000256" key="4">
    <source>
        <dbReference type="ARBA" id="ARBA00022833"/>
    </source>
</evidence>
<dbReference type="PROSITE" id="PS50084">
    <property type="entry name" value="KH_TYPE_1"/>
    <property type="match status" value="1"/>
</dbReference>
<dbReference type="InterPro" id="IPR000571">
    <property type="entry name" value="Znf_CCCH"/>
</dbReference>
<dbReference type="EMBL" id="DF236964">
    <property type="protein sequence ID" value="GAQ78559.1"/>
    <property type="molecule type" value="Genomic_DNA"/>
</dbReference>
<evidence type="ECO:0000259" key="8">
    <source>
        <dbReference type="PROSITE" id="PS50103"/>
    </source>
</evidence>
<dbReference type="SUPFAM" id="SSF90229">
    <property type="entry name" value="CCCH zinc finger"/>
    <property type="match status" value="3"/>
</dbReference>
<dbReference type="Pfam" id="PF00642">
    <property type="entry name" value="zf-CCCH"/>
    <property type="match status" value="1"/>
</dbReference>
<dbReference type="InterPro" id="IPR004087">
    <property type="entry name" value="KH_dom"/>
</dbReference>
<dbReference type="AlphaFoldDB" id="A0A1Y1HMZ7"/>
<dbReference type="GO" id="GO:0003729">
    <property type="term" value="F:mRNA binding"/>
    <property type="evidence" value="ECO:0007669"/>
    <property type="project" value="InterPro"/>
</dbReference>
<dbReference type="Pfam" id="PF18044">
    <property type="entry name" value="zf-CCCH_4"/>
    <property type="match status" value="1"/>
</dbReference>
<gene>
    <name evidence="9" type="ORF">KFL_000150110</name>
</gene>
<feature type="zinc finger region" description="C3H1-type" evidence="6">
    <location>
        <begin position="123"/>
        <end position="150"/>
    </location>
</feature>
<proteinExistence type="predicted"/>
<dbReference type="Gene3D" id="4.10.1000.10">
    <property type="entry name" value="Zinc finger, CCCH-type"/>
    <property type="match status" value="1"/>
</dbReference>
<dbReference type="InterPro" id="IPR036855">
    <property type="entry name" value="Znf_CCCH_sf"/>
</dbReference>
<reference evidence="9 10" key="1">
    <citation type="journal article" date="2014" name="Nat. Commun.">
        <title>Klebsormidium flaccidum genome reveals primary factors for plant terrestrial adaptation.</title>
        <authorList>
            <person name="Hori K."/>
            <person name="Maruyama F."/>
            <person name="Fujisawa T."/>
            <person name="Togashi T."/>
            <person name="Yamamoto N."/>
            <person name="Seo M."/>
            <person name="Sato S."/>
            <person name="Yamada T."/>
            <person name="Mori H."/>
            <person name="Tajima N."/>
            <person name="Moriyama T."/>
            <person name="Ikeuchi M."/>
            <person name="Watanabe M."/>
            <person name="Wada H."/>
            <person name="Kobayashi K."/>
            <person name="Saito M."/>
            <person name="Masuda T."/>
            <person name="Sasaki-Sekimoto Y."/>
            <person name="Mashiguchi K."/>
            <person name="Awai K."/>
            <person name="Shimojima M."/>
            <person name="Masuda S."/>
            <person name="Iwai M."/>
            <person name="Nobusawa T."/>
            <person name="Narise T."/>
            <person name="Kondo S."/>
            <person name="Saito H."/>
            <person name="Sato R."/>
            <person name="Murakawa M."/>
            <person name="Ihara Y."/>
            <person name="Oshima-Yamada Y."/>
            <person name="Ohtaka K."/>
            <person name="Satoh M."/>
            <person name="Sonobe K."/>
            <person name="Ishii M."/>
            <person name="Ohtani R."/>
            <person name="Kanamori-Sato M."/>
            <person name="Honoki R."/>
            <person name="Miyazaki D."/>
            <person name="Mochizuki H."/>
            <person name="Umetsu J."/>
            <person name="Higashi K."/>
            <person name="Shibata D."/>
            <person name="Kamiya Y."/>
            <person name="Sato N."/>
            <person name="Nakamura Y."/>
            <person name="Tabata S."/>
            <person name="Ida S."/>
            <person name="Kurokawa K."/>
            <person name="Ohta H."/>
        </authorList>
    </citation>
    <scope>NUCLEOTIDE SEQUENCE [LARGE SCALE GENOMIC DNA]</scope>
    <source>
        <strain evidence="9 10">NIES-2285</strain>
    </source>
</reference>
<dbReference type="FunFam" id="4.10.1000.10:FF:000003">
    <property type="entry name" value="Zinc finger CCCH domain-containing protein"/>
    <property type="match status" value="1"/>
</dbReference>
<dbReference type="OMA" id="HEAGAFH"/>
<feature type="domain" description="C3H1-type" evidence="8">
    <location>
        <begin position="123"/>
        <end position="150"/>
    </location>
</feature>
<dbReference type="SUPFAM" id="SSF54791">
    <property type="entry name" value="Eukaryotic type KH-domain (KH-domain type I)"/>
    <property type="match status" value="1"/>
</dbReference>
<feature type="zinc finger region" description="C3H1-type" evidence="6">
    <location>
        <begin position="24"/>
        <end position="51"/>
    </location>
</feature>
<dbReference type="SMART" id="SM00322">
    <property type="entry name" value="KH"/>
    <property type="match status" value="1"/>
</dbReference>
<feature type="zinc finger region" description="C3H1-type" evidence="6">
    <location>
        <begin position="62"/>
        <end position="90"/>
    </location>
</feature>
<sequence length="320" mass="34284">MDPFAGPPDKRRAFDDAGQSNGVQRDRMCKRYDTPEGCPFGDRCRFSHGADDPRFKGAANGASQKQPCQKFFSTNGCPYGDTCHFTHHVSGPPPRIIIGSGQSAAAAPLPSYRAPEPDQGQQNMKTRMCRNFQEGNCTFGDRCHFAHGNQEMRAGPPRSAPPSGFTSTMAPEGSGVKEFPLLWGESATDAAGNVTMMATITFPQEMAGSIIGKGGQNVRQIQVTSGAKVTLKPSPADPNNLKDVDIEGTGAAVQSAAGRARSGTSAILPMGKRICGQGQTSRLLMGPSQLLMGARRHIRRVLRVGSQLTKLSNEKKEYID</sequence>
<dbReference type="CDD" id="cd00105">
    <property type="entry name" value="KH-I"/>
    <property type="match status" value="1"/>
</dbReference>
<dbReference type="InterPro" id="IPR041367">
    <property type="entry name" value="Znf-CCCH_4"/>
</dbReference>
<dbReference type="GO" id="GO:0051252">
    <property type="term" value="P:regulation of RNA metabolic process"/>
    <property type="evidence" value="ECO:0007669"/>
    <property type="project" value="UniProtKB-ARBA"/>
</dbReference>
<dbReference type="InterPro" id="IPR045877">
    <property type="entry name" value="ZFP36-like"/>
</dbReference>
<keyword evidence="3 6" id="KW-0863">Zinc-finger</keyword>
<feature type="domain" description="C3H1-type" evidence="8">
    <location>
        <begin position="24"/>
        <end position="51"/>
    </location>
</feature>
<dbReference type="Proteomes" id="UP000054558">
    <property type="component" value="Unassembled WGS sequence"/>
</dbReference>
<dbReference type="Pfam" id="PF14608">
    <property type="entry name" value="zf-CCCH_2"/>
    <property type="match status" value="1"/>
</dbReference>
<dbReference type="InterPro" id="IPR036612">
    <property type="entry name" value="KH_dom_type_1_sf"/>
</dbReference>
<dbReference type="Gene3D" id="3.30.1370.210">
    <property type="match status" value="1"/>
</dbReference>
<dbReference type="PANTHER" id="PTHR12547">
    <property type="entry name" value="CCCH ZINC FINGER/TIS11-RELATED"/>
    <property type="match status" value="1"/>
</dbReference>
<protein>
    <submittedName>
        <fullName evidence="9">CCCH-type Zn-finger protein</fullName>
    </submittedName>
</protein>
<dbReference type="InterPro" id="IPR004088">
    <property type="entry name" value="KH_dom_type_1"/>
</dbReference>
<keyword evidence="1 6" id="KW-0479">Metal-binding</keyword>
<dbReference type="SMART" id="SM00356">
    <property type="entry name" value="ZnF_C3H1"/>
    <property type="match status" value="3"/>
</dbReference>